<reference evidence="11" key="1">
    <citation type="submission" date="2025-08" db="UniProtKB">
        <authorList>
            <consortium name="Ensembl"/>
        </authorList>
    </citation>
    <scope>IDENTIFICATION</scope>
</reference>
<evidence type="ECO:0000256" key="8">
    <source>
        <dbReference type="ARBA" id="ARBA00046319"/>
    </source>
</evidence>
<dbReference type="GO" id="GO:0043065">
    <property type="term" value="P:positive regulation of apoptotic process"/>
    <property type="evidence" value="ECO:0007669"/>
    <property type="project" value="UniProtKB-ARBA"/>
</dbReference>
<evidence type="ECO:0000256" key="6">
    <source>
        <dbReference type="ARBA" id="ARBA00030447"/>
    </source>
</evidence>
<dbReference type="Gene3D" id="1.20.58.70">
    <property type="match status" value="1"/>
</dbReference>
<organism evidence="11 12">
    <name type="scientific">Leptobrachium leishanense</name>
    <name type="common">Leishan spiny toad</name>
    <dbReference type="NCBI Taxonomy" id="445787"/>
    <lineage>
        <taxon>Eukaryota</taxon>
        <taxon>Metazoa</taxon>
        <taxon>Chordata</taxon>
        <taxon>Craniata</taxon>
        <taxon>Vertebrata</taxon>
        <taxon>Euteleostomi</taxon>
        <taxon>Amphibia</taxon>
        <taxon>Batrachia</taxon>
        <taxon>Anura</taxon>
        <taxon>Pelobatoidea</taxon>
        <taxon>Megophryidae</taxon>
        <taxon>Leptobrachium</taxon>
    </lineage>
</organism>
<dbReference type="OrthoDB" id="6153032at2759"/>
<feature type="signal peptide" evidence="10">
    <location>
        <begin position="1"/>
        <end position="25"/>
    </location>
</feature>
<evidence type="ECO:0000313" key="12">
    <source>
        <dbReference type="Proteomes" id="UP000694569"/>
    </source>
</evidence>
<feature type="compositionally biased region" description="Basic and acidic residues" evidence="9">
    <location>
        <begin position="209"/>
        <end position="222"/>
    </location>
</feature>
<dbReference type="Pfam" id="PF09057">
    <property type="entry name" value="Smac_DIABLO"/>
    <property type="match status" value="1"/>
</dbReference>
<evidence type="ECO:0000256" key="7">
    <source>
        <dbReference type="ARBA" id="ARBA00033049"/>
    </source>
</evidence>
<gene>
    <name evidence="11" type="primary">DIABLO</name>
</gene>
<accession>A0A8C5LUR7</accession>
<evidence type="ECO:0000313" key="11">
    <source>
        <dbReference type="Ensembl" id="ENSLLEP00000002398.1"/>
    </source>
</evidence>
<comment type="similarity">
    <text evidence="8">Belongs to the Smac/DIABLO protein family.</text>
</comment>
<reference evidence="11" key="2">
    <citation type="submission" date="2025-09" db="UniProtKB">
        <authorList>
            <consortium name="Ensembl"/>
        </authorList>
    </citation>
    <scope>IDENTIFICATION</scope>
</reference>
<dbReference type="SUPFAM" id="SSF46984">
    <property type="entry name" value="Smac/diablo"/>
    <property type="match status" value="1"/>
</dbReference>
<dbReference type="InterPro" id="IPR009062">
    <property type="entry name" value="Smac/DIABLO-like_sf"/>
</dbReference>
<protein>
    <recommendedName>
        <fullName evidence="2">Diablo homolog, mitochondrial</fullName>
    </recommendedName>
    <alternativeName>
        <fullName evidence="7">Direct IAP-binding protein with low pI</fullName>
    </alternativeName>
    <alternativeName>
        <fullName evidence="6">Second mitochondria-derived activator of caspase</fullName>
    </alternativeName>
</protein>
<proteinExistence type="inferred from homology"/>
<comment type="subcellular location">
    <subcellularLocation>
        <location evidence="1">Mitochondrion</location>
    </subcellularLocation>
</comment>
<feature type="region of interest" description="Disordered" evidence="9">
    <location>
        <begin position="209"/>
        <end position="242"/>
    </location>
</feature>
<keyword evidence="5" id="KW-0496">Mitochondrion</keyword>
<keyword evidence="4" id="KW-0809">Transit peptide</keyword>
<keyword evidence="12" id="KW-1185">Reference proteome</keyword>
<feature type="chain" id="PRO_5034940412" description="Diablo homolog, mitochondrial" evidence="10">
    <location>
        <begin position="26"/>
        <end position="242"/>
    </location>
</feature>
<dbReference type="FunFam" id="1.20.58.70:FF:000012">
    <property type="entry name" value="diablo homolog, mitochondrial isoform X1"/>
    <property type="match status" value="1"/>
</dbReference>
<name>A0A8C5LUR7_9ANUR</name>
<evidence type="ECO:0000256" key="1">
    <source>
        <dbReference type="ARBA" id="ARBA00004173"/>
    </source>
</evidence>
<dbReference type="GO" id="GO:0008631">
    <property type="term" value="P:intrinsic apoptotic signaling pathway in response to oxidative stress"/>
    <property type="evidence" value="ECO:0007669"/>
    <property type="project" value="TreeGrafter"/>
</dbReference>
<keyword evidence="3" id="KW-0053">Apoptosis</keyword>
<evidence type="ECO:0000256" key="5">
    <source>
        <dbReference type="ARBA" id="ARBA00023128"/>
    </source>
</evidence>
<dbReference type="AlphaFoldDB" id="A0A8C5LUR7"/>
<evidence type="ECO:0000256" key="3">
    <source>
        <dbReference type="ARBA" id="ARBA00022703"/>
    </source>
</evidence>
<evidence type="ECO:0000256" key="4">
    <source>
        <dbReference type="ARBA" id="ARBA00022946"/>
    </source>
</evidence>
<dbReference type="GO" id="GO:0051402">
    <property type="term" value="P:neuron apoptotic process"/>
    <property type="evidence" value="ECO:0007669"/>
    <property type="project" value="TreeGrafter"/>
</dbReference>
<evidence type="ECO:0000256" key="10">
    <source>
        <dbReference type="SAM" id="SignalP"/>
    </source>
</evidence>
<dbReference type="PANTHER" id="PTHR32247:SF3">
    <property type="entry name" value="DIABLO IAP-BINDING MITOCHONDRIAL PROTEIN"/>
    <property type="match status" value="1"/>
</dbReference>
<sequence length="242" mass="26902">MMASIRRRLMWGLCIFLRPSIPVSQRGTFVNILRSSCRRMLPVGVGAALCAVPVGQRYEPALSTESLIKRAASLVTDSTQTFLSQATYALVESLTEYTKAVYTLVSLQQKYTALIDKMNANEESAIWQVIVGARVQMTNLKERYLKYDSCWQRAVSISEMAAEAAYQAGADEACVGVRNHIQLVQTQVSESRELALKAEGKLAAAQTEEIRKSLAEDKDRSPDGGSPRIIEEEMPEAYLRED</sequence>
<dbReference type="Ensembl" id="ENSLLET00000002500.1">
    <property type="protein sequence ID" value="ENSLLEP00000002398.1"/>
    <property type="gene ID" value="ENSLLEG00000001555.1"/>
</dbReference>
<dbReference type="GeneTree" id="ENSGT00390000007237"/>
<evidence type="ECO:0000256" key="9">
    <source>
        <dbReference type="SAM" id="MobiDB-lite"/>
    </source>
</evidence>
<dbReference type="Proteomes" id="UP000694569">
    <property type="component" value="Unplaced"/>
</dbReference>
<dbReference type="PANTHER" id="PTHR32247">
    <property type="entry name" value="DIABLO HOMOLOG, MITOCHONDRIAL"/>
    <property type="match status" value="1"/>
</dbReference>
<dbReference type="InterPro" id="IPR015142">
    <property type="entry name" value="Smac_DIABLO"/>
</dbReference>
<keyword evidence="10" id="KW-0732">Signal</keyword>
<dbReference type="GO" id="GO:0005739">
    <property type="term" value="C:mitochondrion"/>
    <property type="evidence" value="ECO:0007669"/>
    <property type="project" value="UniProtKB-SubCell"/>
</dbReference>
<evidence type="ECO:0000256" key="2">
    <source>
        <dbReference type="ARBA" id="ARBA00015078"/>
    </source>
</evidence>